<evidence type="ECO:0000313" key="2">
    <source>
        <dbReference type="Proteomes" id="UP000029444"/>
    </source>
</evidence>
<comment type="caution">
    <text evidence="1">The sequence shown here is derived from an EMBL/GenBank/DDBJ whole genome shotgun (WGS) entry which is preliminary data.</text>
</comment>
<protein>
    <submittedName>
        <fullName evidence="1">Uncharacterized protein</fullName>
    </submittedName>
</protein>
<keyword evidence="2" id="KW-1185">Reference proteome</keyword>
<dbReference type="Proteomes" id="UP000029444">
    <property type="component" value="Unassembled WGS sequence"/>
</dbReference>
<gene>
    <name evidence="1" type="ORF">Y5S_00986</name>
</gene>
<accession>A0A095SMG4</accession>
<dbReference type="EMBL" id="ARXV01000003">
    <property type="protein sequence ID" value="KGD65762.1"/>
    <property type="molecule type" value="Genomic_DNA"/>
</dbReference>
<sequence length="491" mass="51625">MKKTLLKPLLESLFALIVMCFSIPVSAMVEMEDSQLSLVTGQALIQMNKLVGDGGAGGSSGMTFYTAGLDVMLDLNLNIEKLQLGCGGVNGVGCDLDIDNFSLGCIANAAGNCISLNPQAGSNQISGAVPDVIGDQNQMKDFSIQRPFFQFAIKNDHTKTLREVVGIRMGGEEVSGPLSFGSLNTFSGRMSGQLNLAMRGANNVAVTCAYADRPCVAPGANTSGMNNSGASSWGSPGADCGIFGCSRAGLPAPSGGYLNLGDDMILDIGIASIRFQEALVNYQDVIRNGNAVELSGNRENQALVSGVNLAGVINSIVYGNNDGSTSVGSNPLTLADTDAGVLVGVFGPTLLPLLRGGIADQIKRQLAQGLRIYDPNEATNQSIINSKGDGEIHTDLNNYQLPYNVTNVHQIDVTSDDFGLSFQKEAVRYPGYTTAMLTGWSMYSPDAFTLNIDQATTTLMANILGSSAARDGDIIGLEPSYRNCWGSARFC</sequence>
<dbReference type="STRING" id="1177154.Y5S_00986"/>
<dbReference type="PATRIC" id="fig|1177154.3.peg.997"/>
<proteinExistence type="predicted"/>
<evidence type="ECO:0000313" key="1">
    <source>
        <dbReference type="EMBL" id="KGD65762.1"/>
    </source>
</evidence>
<reference evidence="1 2" key="1">
    <citation type="submission" date="2012-09" db="EMBL/GenBank/DDBJ databases">
        <title>Genome Sequence of alkane-degrading Bacterium Alcanivorax sp. 19-m-6.</title>
        <authorList>
            <person name="Lai Q."/>
            <person name="Shao Z."/>
        </authorList>
    </citation>
    <scope>NUCLEOTIDE SEQUENCE [LARGE SCALE GENOMIC DNA]</scope>
    <source>
        <strain evidence="1 2">19-m-6</strain>
    </source>
</reference>
<name>A0A095SMG4_9GAMM</name>
<dbReference type="eggNOG" id="ENOG50339U3">
    <property type="taxonomic scope" value="Bacteria"/>
</dbReference>
<organism evidence="1 2">
    <name type="scientific">Alcanivorax nanhaiticus</name>
    <dbReference type="NCBI Taxonomy" id="1177154"/>
    <lineage>
        <taxon>Bacteria</taxon>
        <taxon>Pseudomonadati</taxon>
        <taxon>Pseudomonadota</taxon>
        <taxon>Gammaproteobacteria</taxon>
        <taxon>Oceanospirillales</taxon>
        <taxon>Alcanivoracaceae</taxon>
        <taxon>Alcanivorax</taxon>
    </lineage>
</organism>
<dbReference type="AlphaFoldDB" id="A0A095SMG4"/>